<protein>
    <recommendedName>
        <fullName evidence="3">RNase H type-1 domain-containing protein</fullName>
    </recommendedName>
</protein>
<evidence type="ECO:0008006" key="3">
    <source>
        <dbReference type="Google" id="ProtNLM"/>
    </source>
</evidence>
<name>A0A8T2Y4S3_POPDE</name>
<dbReference type="AlphaFoldDB" id="A0A8T2Y4S3"/>
<gene>
    <name evidence="1" type="ORF">H0E87_015345</name>
</gene>
<evidence type="ECO:0000313" key="2">
    <source>
        <dbReference type="Proteomes" id="UP000807159"/>
    </source>
</evidence>
<evidence type="ECO:0000313" key="1">
    <source>
        <dbReference type="EMBL" id="KAH8500071.1"/>
    </source>
</evidence>
<dbReference type="Proteomes" id="UP000807159">
    <property type="component" value="Chromosome 8"/>
</dbReference>
<reference evidence="1" key="1">
    <citation type="journal article" date="2021" name="J. Hered.">
        <title>Genome Assembly of Salicaceae Populus deltoides (Eastern Cottonwood) I-69 Based on Nanopore Sequencing and Hi-C Technologies.</title>
        <authorList>
            <person name="Bai S."/>
            <person name="Wu H."/>
            <person name="Zhang J."/>
            <person name="Pan Z."/>
            <person name="Zhao W."/>
            <person name="Li Z."/>
            <person name="Tong C."/>
        </authorList>
    </citation>
    <scope>NUCLEOTIDE SEQUENCE</scope>
    <source>
        <tissue evidence="1">Leaf</tissue>
    </source>
</reference>
<keyword evidence="2" id="KW-1185">Reference proteome</keyword>
<comment type="caution">
    <text evidence="1">The sequence shown here is derived from an EMBL/GenBank/DDBJ whole genome shotgun (WGS) entry which is preliminary data.</text>
</comment>
<sequence length="143" mass="15079">ICMQCIYSVVARINYPDKGGVNINTNVAIFGMEKIGLGVAMLDEKGEVMLTASKPVDPPFAVEVGGAFAAQHGLLLASNRYGLCGAVLKTNCKPLSHALRPPHFLPRELSSAVVGSIHIGSSFSSYSPRSSSHIAHALSRMVG</sequence>
<accession>A0A8T2Y4S3</accession>
<dbReference type="EMBL" id="JACEGQ020000008">
    <property type="protein sequence ID" value="KAH8500071.1"/>
    <property type="molecule type" value="Genomic_DNA"/>
</dbReference>
<feature type="non-terminal residue" evidence="1">
    <location>
        <position position="1"/>
    </location>
</feature>
<organism evidence="1 2">
    <name type="scientific">Populus deltoides</name>
    <name type="common">Eastern poplar</name>
    <name type="synonym">Eastern cottonwood</name>
    <dbReference type="NCBI Taxonomy" id="3696"/>
    <lineage>
        <taxon>Eukaryota</taxon>
        <taxon>Viridiplantae</taxon>
        <taxon>Streptophyta</taxon>
        <taxon>Embryophyta</taxon>
        <taxon>Tracheophyta</taxon>
        <taxon>Spermatophyta</taxon>
        <taxon>Magnoliopsida</taxon>
        <taxon>eudicotyledons</taxon>
        <taxon>Gunneridae</taxon>
        <taxon>Pentapetalae</taxon>
        <taxon>rosids</taxon>
        <taxon>fabids</taxon>
        <taxon>Malpighiales</taxon>
        <taxon>Salicaceae</taxon>
        <taxon>Saliceae</taxon>
        <taxon>Populus</taxon>
    </lineage>
</organism>
<proteinExistence type="predicted"/>